<keyword evidence="1" id="KW-0472">Membrane</keyword>
<dbReference type="PANTHER" id="PTHR45947:SF3">
    <property type="entry name" value="SULFOQUINOVOSYL TRANSFERASE SQD2"/>
    <property type="match status" value="1"/>
</dbReference>
<evidence type="ECO:0000313" key="4">
    <source>
        <dbReference type="EMBL" id="MFC4232807.1"/>
    </source>
</evidence>
<keyword evidence="5" id="KW-1185">Reference proteome</keyword>
<dbReference type="Gene3D" id="3.40.50.2000">
    <property type="entry name" value="Glycogen Phosphorylase B"/>
    <property type="match status" value="2"/>
</dbReference>
<name>A0ABV8Q0V8_9BACT</name>
<sequence>MSNKKRIAIITHGGIGGGYQAQGIPELMQLVSRLANDFDITVFSLTQVSKGFIPPHYTVKTVPLKDETNLYIRLFFLLLILLKTHILKPFSLFQAYWGFPGGVLAAIMGKLSGKPVVTTFKGAEVVDLPTIHYGLWSSKRMRWLLKQVTSHTDCVVAHTQYYLEKIKASGLPYKQLTIIYGGIDTSEIPDNITKLLTPPYQFFHAANLNLVKDQTTLLHAFKMLSTQIDCRLHIVGFDTLHGQIQQLSEDLGLSKNVIFHGMLPYKALQTFYQRADIFLLTSLSESQALVINEAMANGCVVCGTRVGLLADLEDKATLAVEIQNAKDLADKVLALLQNETEYKALQAFGKEWSLKHDINYTVKAYTDLYHQLIQ</sequence>
<dbReference type="Proteomes" id="UP001595906">
    <property type="component" value="Unassembled WGS sequence"/>
</dbReference>
<dbReference type="InterPro" id="IPR028098">
    <property type="entry name" value="Glyco_trans_4-like_N"/>
</dbReference>
<dbReference type="RefSeq" id="WP_379014802.1">
    <property type="nucleotide sequence ID" value="NZ_JBHSDC010000027.1"/>
</dbReference>
<dbReference type="EMBL" id="JBHSDC010000027">
    <property type="protein sequence ID" value="MFC4232807.1"/>
    <property type="molecule type" value="Genomic_DNA"/>
</dbReference>
<dbReference type="EC" id="2.4.-.-" evidence="4"/>
<dbReference type="PANTHER" id="PTHR45947">
    <property type="entry name" value="SULFOQUINOVOSYL TRANSFERASE SQD2"/>
    <property type="match status" value="1"/>
</dbReference>
<dbReference type="InterPro" id="IPR001296">
    <property type="entry name" value="Glyco_trans_1"/>
</dbReference>
<feature type="transmembrane region" description="Helical" evidence="1">
    <location>
        <begin position="70"/>
        <end position="87"/>
    </location>
</feature>
<dbReference type="GO" id="GO:0016757">
    <property type="term" value="F:glycosyltransferase activity"/>
    <property type="evidence" value="ECO:0007669"/>
    <property type="project" value="UniProtKB-KW"/>
</dbReference>
<dbReference type="CDD" id="cd03801">
    <property type="entry name" value="GT4_PimA-like"/>
    <property type="match status" value="1"/>
</dbReference>
<dbReference type="SUPFAM" id="SSF53756">
    <property type="entry name" value="UDP-Glycosyltransferase/glycogen phosphorylase"/>
    <property type="match status" value="1"/>
</dbReference>
<feature type="domain" description="Glycosyltransferase subfamily 4-like N-terminal" evidence="3">
    <location>
        <begin position="29"/>
        <end position="186"/>
    </location>
</feature>
<dbReference type="Pfam" id="PF13439">
    <property type="entry name" value="Glyco_transf_4"/>
    <property type="match status" value="1"/>
</dbReference>
<keyword evidence="4" id="KW-0328">Glycosyltransferase</keyword>
<protein>
    <submittedName>
        <fullName evidence="4">Glycosyltransferase family 4 protein</fullName>
        <ecNumber evidence="4">2.4.-.-</ecNumber>
    </submittedName>
</protein>
<feature type="domain" description="Glycosyl transferase family 1" evidence="2">
    <location>
        <begin position="198"/>
        <end position="351"/>
    </location>
</feature>
<dbReference type="InterPro" id="IPR050194">
    <property type="entry name" value="Glycosyltransferase_grp1"/>
</dbReference>
<proteinExistence type="predicted"/>
<comment type="caution">
    <text evidence="4">The sequence shown here is derived from an EMBL/GenBank/DDBJ whole genome shotgun (WGS) entry which is preliminary data.</text>
</comment>
<dbReference type="Pfam" id="PF00534">
    <property type="entry name" value="Glycos_transf_1"/>
    <property type="match status" value="1"/>
</dbReference>
<accession>A0ABV8Q0V8</accession>
<evidence type="ECO:0000259" key="2">
    <source>
        <dbReference type="Pfam" id="PF00534"/>
    </source>
</evidence>
<evidence type="ECO:0000313" key="5">
    <source>
        <dbReference type="Proteomes" id="UP001595906"/>
    </source>
</evidence>
<evidence type="ECO:0000259" key="3">
    <source>
        <dbReference type="Pfam" id="PF13439"/>
    </source>
</evidence>
<keyword evidence="4" id="KW-0808">Transferase</keyword>
<organism evidence="4 5">
    <name type="scientific">Parasediminibacterium paludis</name>
    <dbReference type="NCBI Taxonomy" id="908966"/>
    <lineage>
        <taxon>Bacteria</taxon>
        <taxon>Pseudomonadati</taxon>
        <taxon>Bacteroidota</taxon>
        <taxon>Chitinophagia</taxon>
        <taxon>Chitinophagales</taxon>
        <taxon>Chitinophagaceae</taxon>
        <taxon>Parasediminibacterium</taxon>
    </lineage>
</organism>
<evidence type="ECO:0000256" key="1">
    <source>
        <dbReference type="SAM" id="Phobius"/>
    </source>
</evidence>
<gene>
    <name evidence="4" type="ORF">ACFOW1_12975</name>
</gene>
<reference evidence="5" key="1">
    <citation type="journal article" date="2019" name="Int. J. Syst. Evol. Microbiol.">
        <title>The Global Catalogue of Microorganisms (GCM) 10K type strain sequencing project: providing services to taxonomists for standard genome sequencing and annotation.</title>
        <authorList>
            <consortium name="The Broad Institute Genomics Platform"/>
            <consortium name="The Broad Institute Genome Sequencing Center for Infectious Disease"/>
            <person name="Wu L."/>
            <person name="Ma J."/>
        </authorList>
    </citation>
    <scope>NUCLEOTIDE SEQUENCE [LARGE SCALE GENOMIC DNA]</scope>
    <source>
        <strain evidence="5">CECT 8010</strain>
    </source>
</reference>
<keyword evidence="1" id="KW-0812">Transmembrane</keyword>
<keyword evidence="1" id="KW-1133">Transmembrane helix</keyword>